<gene>
    <name evidence="1" type="ORF">S12H4_39557</name>
</gene>
<name>X1U741_9ZZZZ</name>
<dbReference type="AlphaFoldDB" id="X1U741"/>
<dbReference type="EMBL" id="BARW01023913">
    <property type="protein sequence ID" value="GAI88119.1"/>
    <property type="molecule type" value="Genomic_DNA"/>
</dbReference>
<reference evidence="1" key="1">
    <citation type="journal article" date="2014" name="Front. Microbiol.">
        <title>High frequency of phylogenetically diverse reductive dehalogenase-homologous genes in deep subseafloor sedimentary metagenomes.</title>
        <authorList>
            <person name="Kawai M."/>
            <person name="Futagami T."/>
            <person name="Toyoda A."/>
            <person name="Takaki Y."/>
            <person name="Nishi S."/>
            <person name="Hori S."/>
            <person name="Arai W."/>
            <person name="Tsubouchi T."/>
            <person name="Morono Y."/>
            <person name="Uchiyama I."/>
            <person name="Ito T."/>
            <person name="Fujiyama A."/>
            <person name="Inagaki F."/>
            <person name="Takami H."/>
        </authorList>
    </citation>
    <scope>NUCLEOTIDE SEQUENCE</scope>
    <source>
        <strain evidence="1">Expedition CK06-06</strain>
    </source>
</reference>
<organism evidence="1">
    <name type="scientific">marine sediment metagenome</name>
    <dbReference type="NCBI Taxonomy" id="412755"/>
    <lineage>
        <taxon>unclassified sequences</taxon>
        <taxon>metagenomes</taxon>
        <taxon>ecological metagenomes</taxon>
    </lineage>
</organism>
<protein>
    <submittedName>
        <fullName evidence="1">Uncharacterized protein</fullName>
    </submittedName>
</protein>
<proteinExistence type="predicted"/>
<comment type="caution">
    <text evidence="1">The sequence shown here is derived from an EMBL/GenBank/DDBJ whole genome shotgun (WGS) entry which is preliminary data.</text>
</comment>
<evidence type="ECO:0000313" key="1">
    <source>
        <dbReference type="EMBL" id="GAI88119.1"/>
    </source>
</evidence>
<sequence>MKAIVFDSGTLISFSMNGMLDLIKKLKDVFKGRFLITNEVKKEIIDKPLTIKRFELEGLRLKQLLDQGVLELPSAIGVKEAELSKKIEEVMKVSNNTYVGSKGPINLIARGEASCFALSSLLIKKKIKNVMAVDERTARSLIEKPDELGKYLGKKLHTKITLNTQNCKFFSQFKIIRSSELVYIAYKKGLVDLKNGSTVLDALLYAV</sequence>
<feature type="non-terminal residue" evidence="1">
    <location>
        <position position="207"/>
    </location>
</feature>
<accession>X1U741</accession>